<proteinExistence type="predicted"/>
<name>A0A5C3MI31_9AGAR</name>
<keyword evidence="1" id="KW-0732">Signal</keyword>
<dbReference type="AlphaFoldDB" id="A0A5C3MI31"/>
<evidence type="ECO:0000313" key="2">
    <source>
        <dbReference type="EMBL" id="TFK44323.1"/>
    </source>
</evidence>
<keyword evidence="3" id="KW-1185">Reference proteome</keyword>
<evidence type="ECO:0000313" key="3">
    <source>
        <dbReference type="Proteomes" id="UP000308652"/>
    </source>
</evidence>
<evidence type="ECO:0000256" key="1">
    <source>
        <dbReference type="SAM" id="SignalP"/>
    </source>
</evidence>
<reference evidence="2 3" key="1">
    <citation type="journal article" date="2019" name="Nat. Ecol. Evol.">
        <title>Megaphylogeny resolves global patterns of mushroom evolution.</title>
        <authorList>
            <person name="Varga T."/>
            <person name="Krizsan K."/>
            <person name="Foldi C."/>
            <person name="Dima B."/>
            <person name="Sanchez-Garcia M."/>
            <person name="Sanchez-Ramirez S."/>
            <person name="Szollosi G.J."/>
            <person name="Szarkandi J.G."/>
            <person name="Papp V."/>
            <person name="Albert L."/>
            <person name="Andreopoulos W."/>
            <person name="Angelini C."/>
            <person name="Antonin V."/>
            <person name="Barry K.W."/>
            <person name="Bougher N.L."/>
            <person name="Buchanan P."/>
            <person name="Buyck B."/>
            <person name="Bense V."/>
            <person name="Catcheside P."/>
            <person name="Chovatia M."/>
            <person name="Cooper J."/>
            <person name="Damon W."/>
            <person name="Desjardin D."/>
            <person name="Finy P."/>
            <person name="Geml J."/>
            <person name="Haridas S."/>
            <person name="Hughes K."/>
            <person name="Justo A."/>
            <person name="Karasinski D."/>
            <person name="Kautmanova I."/>
            <person name="Kiss B."/>
            <person name="Kocsube S."/>
            <person name="Kotiranta H."/>
            <person name="LaButti K.M."/>
            <person name="Lechner B.E."/>
            <person name="Liimatainen K."/>
            <person name="Lipzen A."/>
            <person name="Lukacs Z."/>
            <person name="Mihaltcheva S."/>
            <person name="Morgado L.N."/>
            <person name="Niskanen T."/>
            <person name="Noordeloos M.E."/>
            <person name="Ohm R.A."/>
            <person name="Ortiz-Santana B."/>
            <person name="Ovrebo C."/>
            <person name="Racz N."/>
            <person name="Riley R."/>
            <person name="Savchenko A."/>
            <person name="Shiryaev A."/>
            <person name="Soop K."/>
            <person name="Spirin V."/>
            <person name="Szebenyi C."/>
            <person name="Tomsovsky M."/>
            <person name="Tulloss R.E."/>
            <person name="Uehling J."/>
            <person name="Grigoriev I.V."/>
            <person name="Vagvolgyi C."/>
            <person name="Papp T."/>
            <person name="Martin F.M."/>
            <person name="Miettinen O."/>
            <person name="Hibbett D.S."/>
            <person name="Nagy L.G."/>
        </authorList>
    </citation>
    <scope>NUCLEOTIDE SEQUENCE [LARGE SCALE GENOMIC DNA]</scope>
    <source>
        <strain evidence="2 3">CBS 166.37</strain>
    </source>
</reference>
<protein>
    <submittedName>
        <fullName evidence="2">Uncharacterized protein</fullName>
    </submittedName>
</protein>
<feature type="signal peptide" evidence="1">
    <location>
        <begin position="1"/>
        <end position="20"/>
    </location>
</feature>
<dbReference type="EMBL" id="ML213590">
    <property type="protein sequence ID" value="TFK44323.1"/>
    <property type="molecule type" value="Genomic_DNA"/>
</dbReference>
<organism evidence="2 3">
    <name type="scientific">Crucibulum laeve</name>
    <dbReference type="NCBI Taxonomy" id="68775"/>
    <lineage>
        <taxon>Eukaryota</taxon>
        <taxon>Fungi</taxon>
        <taxon>Dikarya</taxon>
        <taxon>Basidiomycota</taxon>
        <taxon>Agaricomycotina</taxon>
        <taxon>Agaricomycetes</taxon>
        <taxon>Agaricomycetidae</taxon>
        <taxon>Agaricales</taxon>
        <taxon>Agaricineae</taxon>
        <taxon>Nidulariaceae</taxon>
        <taxon>Crucibulum</taxon>
    </lineage>
</organism>
<sequence length="125" mass="14252">MTRGLFCLLMLRLCVSPGIKRDMVFVFEHRRLKISTRRTGFNAYGNTLSTLERVEGHSGKEFNRQYEPIPKIELSQKNVAARISLSSPFYALGLPHQESYGRISRNYLSGEIDVDELQVGVIKTC</sequence>
<accession>A0A5C3MI31</accession>
<dbReference type="Proteomes" id="UP000308652">
    <property type="component" value="Unassembled WGS sequence"/>
</dbReference>
<feature type="chain" id="PRO_5023097666" evidence="1">
    <location>
        <begin position="21"/>
        <end position="125"/>
    </location>
</feature>
<gene>
    <name evidence="2" type="ORF">BDQ12DRAFT_672783</name>
</gene>